<dbReference type="GO" id="GO:0047545">
    <property type="term" value="F:(S)-2-hydroxyglutarate dehydrogenase activity"/>
    <property type="evidence" value="ECO:0007669"/>
    <property type="project" value="UniProtKB-EC"/>
</dbReference>
<protein>
    <recommendedName>
        <fullName evidence="8">L-2-hydroxyglutarate dehydrogenase, mitochondrial</fullName>
        <ecNumber evidence="7">1.1.99.2</ecNumber>
    </recommendedName>
</protein>
<gene>
    <name evidence="10" type="ORF">LSH36_391g02000</name>
</gene>
<evidence type="ECO:0000313" key="10">
    <source>
        <dbReference type="EMBL" id="KAK2150745.1"/>
    </source>
</evidence>
<evidence type="ECO:0000313" key="11">
    <source>
        <dbReference type="Proteomes" id="UP001208570"/>
    </source>
</evidence>
<evidence type="ECO:0000256" key="5">
    <source>
        <dbReference type="ARBA" id="ARBA00036066"/>
    </source>
</evidence>
<accession>A0AAD9MZ24</accession>
<evidence type="ECO:0000256" key="7">
    <source>
        <dbReference type="ARBA" id="ARBA00038878"/>
    </source>
</evidence>
<feature type="domain" description="FAD dependent oxidoreductase" evidence="9">
    <location>
        <begin position="52"/>
        <end position="155"/>
    </location>
</feature>
<dbReference type="PANTHER" id="PTHR43104:SF2">
    <property type="entry name" value="L-2-HYDROXYGLUTARATE DEHYDROGENASE, MITOCHONDRIAL"/>
    <property type="match status" value="1"/>
</dbReference>
<evidence type="ECO:0000256" key="4">
    <source>
        <dbReference type="ARBA" id="ARBA00023002"/>
    </source>
</evidence>
<dbReference type="Gene3D" id="3.50.50.60">
    <property type="entry name" value="FAD/NAD(P)-binding domain"/>
    <property type="match status" value="1"/>
</dbReference>
<keyword evidence="3" id="KW-0274">FAD</keyword>
<dbReference type="AlphaFoldDB" id="A0AAD9MZ24"/>
<dbReference type="EC" id="1.1.99.2" evidence="7"/>
<keyword evidence="4" id="KW-0560">Oxidoreductase</keyword>
<evidence type="ECO:0000256" key="2">
    <source>
        <dbReference type="ARBA" id="ARBA00022630"/>
    </source>
</evidence>
<comment type="catalytic activity">
    <reaction evidence="5">
        <text>(S)-2-hydroxyglutarate + A = 2-oxoglutarate + AH2</text>
        <dbReference type="Rhea" id="RHEA:21252"/>
        <dbReference type="ChEBI" id="CHEBI:13193"/>
        <dbReference type="ChEBI" id="CHEBI:16782"/>
        <dbReference type="ChEBI" id="CHEBI:16810"/>
        <dbReference type="ChEBI" id="CHEBI:17499"/>
        <dbReference type="EC" id="1.1.99.2"/>
    </reaction>
</comment>
<dbReference type="InterPro" id="IPR006076">
    <property type="entry name" value="FAD-dep_OxRdtase"/>
</dbReference>
<dbReference type="PANTHER" id="PTHR43104">
    <property type="entry name" value="L-2-HYDROXYGLUTARATE DEHYDROGENASE, MITOCHONDRIAL"/>
    <property type="match status" value="1"/>
</dbReference>
<dbReference type="InterPro" id="IPR036188">
    <property type="entry name" value="FAD/NAD-bd_sf"/>
</dbReference>
<evidence type="ECO:0000256" key="1">
    <source>
        <dbReference type="ARBA" id="ARBA00001974"/>
    </source>
</evidence>
<evidence type="ECO:0000256" key="6">
    <source>
        <dbReference type="ARBA" id="ARBA00037941"/>
    </source>
</evidence>
<sequence>MAAAASVCVMSCGARIAQLCHIPSGLIQRSVIGSNITQLRRMESGSQSNNYDIVIVGAGIVGLATARELILRYPNLKFAVVEKESKVAAHQSSRNSGVIHAGIYYQPGSLKARLCVEGLKLAYQYCDENNIPYKKCGKKSEKRQHDFSELQELYDMDQK</sequence>
<comment type="cofactor">
    <cofactor evidence="1">
        <name>FAD</name>
        <dbReference type="ChEBI" id="CHEBI:57692"/>
    </cofactor>
</comment>
<keyword evidence="2" id="KW-0285">Flavoprotein</keyword>
<dbReference type="EMBL" id="JAODUP010000391">
    <property type="protein sequence ID" value="KAK2150745.1"/>
    <property type="molecule type" value="Genomic_DNA"/>
</dbReference>
<dbReference type="Proteomes" id="UP001208570">
    <property type="component" value="Unassembled WGS sequence"/>
</dbReference>
<reference evidence="10" key="1">
    <citation type="journal article" date="2023" name="Mol. Biol. Evol.">
        <title>Third-Generation Sequencing Reveals the Adaptive Role of the Epigenome in Three Deep-Sea Polychaetes.</title>
        <authorList>
            <person name="Perez M."/>
            <person name="Aroh O."/>
            <person name="Sun Y."/>
            <person name="Lan Y."/>
            <person name="Juniper S.K."/>
            <person name="Young C.R."/>
            <person name="Angers B."/>
            <person name="Qian P.Y."/>
        </authorList>
    </citation>
    <scope>NUCLEOTIDE SEQUENCE</scope>
    <source>
        <strain evidence="10">P08H-3</strain>
    </source>
</reference>
<proteinExistence type="inferred from homology"/>
<evidence type="ECO:0000256" key="8">
    <source>
        <dbReference type="ARBA" id="ARBA00041137"/>
    </source>
</evidence>
<name>A0AAD9MZ24_9ANNE</name>
<comment type="caution">
    <text evidence="10">The sequence shown here is derived from an EMBL/GenBank/DDBJ whole genome shotgun (WGS) entry which is preliminary data.</text>
</comment>
<keyword evidence="11" id="KW-1185">Reference proteome</keyword>
<dbReference type="SUPFAM" id="SSF51905">
    <property type="entry name" value="FAD/NAD(P)-binding domain"/>
    <property type="match status" value="1"/>
</dbReference>
<evidence type="ECO:0000259" key="9">
    <source>
        <dbReference type="Pfam" id="PF01266"/>
    </source>
</evidence>
<evidence type="ECO:0000256" key="3">
    <source>
        <dbReference type="ARBA" id="ARBA00022827"/>
    </source>
</evidence>
<comment type="similarity">
    <text evidence="6">Belongs to the L2HGDH family.</text>
</comment>
<organism evidence="10 11">
    <name type="scientific">Paralvinella palmiformis</name>
    <dbReference type="NCBI Taxonomy" id="53620"/>
    <lineage>
        <taxon>Eukaryota</taxon>
        <taxon>Metazoa</taxon>
        <taxon>Spiralia</taxon>
        <taxon>Lophotrochozoa</taxon>
        <taxon>Annelida</taxon>
        <taxon>Polychaeta</taxon>
        <taxon>Sedentaria</taxon>
        <taxon>Canalipalpata</taxon>
        <taxon>Terebellida</taxon>
        <taxon>Terebelliformia</taxon>
        <taxon>Alvinellidae</taxon>
        <taxon>Paralvinella</taxon>
    </lineage>
</organism>
<dbReference type="Pfam" id="PF01266">
    <property type="entry name" value="DAO"/>
    <property type="match status" value="1"/>
</dbReference>